<proteinExistence type="predicted"/>
<feature type="transmembrane region" description="Helical" evidence="5">
    <location>
        <begin position="26"/>
        <end position="46"/>
    </location>
</feature>
<keyword evidence="2 5" id="KW-0812">Transmembrane</keyword>
<name>A0A4R8J2X2_9GAMM</name>
<comment type="subcellular location">
    <subcellularLocation>
        <location evidence="1">Membrane</location>
        <topology evidence="1">Multi-pass membrane protein</topology>
    </subcellularLocation>
</comment>
<evidence type="ECO:0000256" key="1">
    <source>
        <dbReference type="ARBA" id="ARBA00004141"/>
    </source>
</evidence>
<dbReference type="AlphaFoldDB" id="A0A4R8J2X2"/>
<protein>
    <submittedName>
        <fullName evidence="7">SulP family sulfate permease</fullName>
    </submittedName>
</protein>
<feature type="transmembrane region" description="Helical" evidence="5">
    <location>
        <begin position="174"/>
        <end position="192"/>
    </location>
</feature>
<evidence type="ECO:0000259" key="6">
    <source>
        <dbReference type="PROSITE" id="PS50801"/>
    </source>
</evidence>
<feature type="transmembrane region" description="Helical" evidence="5">
    <location>
        <begin position="126"/>
        <end position="145"/>
    </location>
</feature>
<keyword evidence="8" id="KW-1185">Reference proteome</keyword>
<dbReference type="PANTHER" id="PTHR11814">
    <property type="entry name" value="SULFATE TRANSPORTER"/>
    <property type="match status" value="1"/>
</dbReference>
<dbReference type="Pfam" id="PF00916">
    <property type="entry name" value="Sulfate_transp"/>
    <property type="match status" value="1"/>
</dbReference>
<dbReference type="InterPro" id="IPR001902">
    <property type="entry name" value="SLC26A/SulP_fam"/>
</dbReference>
<feature type="transmembrane region" description="Helical" evidence="5">
    <location>
        <begin position="204"/>
        <end position="223"/>
    </location>
</feature>
<dbReference type="Proteomes" id="UP000294914">
    <property type="component" value="Unassembled WGS sequence"/>
</dbReference>
<dbReference type="PROSITE" id="PS01130">
    <property type="entry name" value="SLC26A"/>
    <property type="match status" value="1"/>
</dbReference>
<evidence type="ECO:0000256" key="4">
    <source>
        <dbReference type="ARBA" id="ARBA00023136"/>
    </source>
</evidence>
<dbReference type="PROSITE" id="PS50801">
    <property type="entry name" value="STAS"/>
    <property type="match status" value="1"/>
</dbReference>
<dbReference type="InterPro" id="IPR036513">
    <property type="entry name" value="STAS_dom_sf"/>
</dbReference>
<evidence type="ECO:0000256" key="3">
    <source>
        <dbReference type="ARBA" id="ARBA00022989"/>
    </source>
</evidence>
<dbReference type="NCBIfam" id="TIGR00815">
    <property type="entry name" value="sulP"/>
    <property type="match status" value="1"/>
</dbReference>
<dbReference type="RefSeq" id="WP_134080926.1">
    <property type="nucleotide sequence ID" value="NZ_SOQX01000001.1"/>
</dbReference>
<organism evidence="7 8">
    <name type="scientific">Thiohalophilus thiocyanatoxydans</name>
    <dbReference type="NCBI Taxonomy" id="381308"/>
    <lineage>
        <taxon>Bacteria</taxon>
        <taxon>Pseudomonadati</taxon>
        <taxon>Pseudomonadota</taxon>
        <taxon>Gammaproteobacteria</taxon>
        <taxon>Thiohalomonadales</taxon>
        <taxon>Thiohalophilaceae</taxon>
        <taxon>Thiohalophilus</taxon>
    </lineage>
</organism>
<evidence type="ECO:0000313" key="8">
    <source>
        <dbReference type="Proteomes" id="UP000294914"/>
    </source>
</evidence>
<dbReference type="InterPro" id="IPR011547">
    <property type="entry name" value="SLC26A/SulP_dom"/>
</dbReference>
<gene>
    <name evidence="7" type="ORF">EDC23_0586</name>
</gene>
<keyword evidence="3 5" id="KW-1133">Transmembrane helix</keyword>
<accession>A0A4R8J2X2</accession>
<dbReference type="SUPFAM" id="SSF52091">
    <property type="entry name" value="SpoIIaa-like"/>
    <property type="match status" value="1"/>
</dbReference>
<feature type="transmembrane region" description="Helical" evidence="5">
    <location>
        <begin position="355"/>
        <end position="385"/>
    </location>
</feature>
<dbReference type="OrthoDB" id="9769739at2"/>
<dbReference type="CDD" id="cd07042">
    <property type="entry name" value="STAS_SulP_like_sulfate_transporter"/>
    <property type="match status" value="1"/>
</dbReference>
<feature type="transmembrane region" description="Helical" evidence="5">
    <location>
        <begin position="93"/>
        <end position="114"/>
    </location>
</feature>
<feature type="transmembrane region" description="Helical" evidence="5">
    <location>
        <begin position="275"/>
        <end position="297"/>
    </location>
</feature>
<dbReference type="GO" id="GO:0008271">
    <property type="term" value="F:secondary active sulfate transmembrane transporter activity"/>
    <property type="evidence" value="ECO:0007669"/>
    <property type="project" value="InterPro"/>
</dbReference>
<dbReference type="Pfam" id="PF01740">
    <property type="entry name" value="STAS"/>
    <property type="match status" value="1"/>
</dbReference>
<comment type="caution">
    <text evidence="7">The sequence shown here is derived from an EMBL/GenBank/DDBJ whole genome shotgun (WGS) entry which is preliminary data.</text>
</comment>
<feature type="domain" description="STAS" evidence="6">
    <location>
        <begin position="461"/>
        <end position="567"/>
    </location>
</feature>
<dbReference type="EMBL" id="SOQX01000001">
    <property type="protein sequence ID" value="TDY04213.1"/>
    <property type="molecule type" value="Genomic_DNA"/>
</dbReference>
<dbReference type="GO" id="GO:0016020">
    <property type="term" value="C:membrane"/>
    <property type="evidence" value="ECO:0007669"/>
    <property type="project" value="UniProtKB-SubCell"/>
</dbReference>
<sequence>MFAYLNHNALINALRDYRLTDLRRDLLAGITVGIVAVPLAMALAIASGVPPQYGLYTAIVAGLIIALTGGSRFSISGPTAAFVVILLPITHEYGLGGLLVTTVMAGIILIIMGVARMGRLIQFIPYPVTIGFTAGIAVVIASLQIKDFFGLTTGEMPQHFLEKMGVLLQALPTAHWPDLLVGLLTLAVLLVWSRLKSRVPGHLVALLLGSLVAWLLGSVWPSFSVATINSQFTYLLDGVQQHGIPQAPPLPLLPWNLPDAGGQPIGLSWQLVRDLLPSAFTVAMLGAIESLLCAVVADGLTGTRHKPDTELIGQGLGNIVAPFFGGIPATAAIARTATNIRAGGRSPIAAIIHALVILLIVISLAGLLGYVPMAALAALLLVVAWNMSEARHFVHILRVAPRCDIVVLLACFSLTVLFDMVIAVAAGLVLAAILFIRRIASLTGAELINPEEHAHLQDIPDNVAVYDINGALFFGAAEKAISTLHHVNSNIDIVVLDMNDVQMIDMTGVVALESLITSLQQQKITVLVANLRPRMQDKLTRAGIQEQPDKLEYHNGLAAIRQRILSRHTEPRN</sequence>
<dbReference type="InterPro" id="IPR018045">
    <property type="entry name" value="S04_transporter_CS"/>
</dbReference>
<feature type="transmembrane region" description="Helical" evidence="5">
    <location>
        <begin position="53"/>
        <end position="73"/>
    </location>
</feature>
<reference evidence="7 8" key="1">
    <citation type="submission" date="2019-03" db="EMBL/GenBank/DDBJ databases">
        <title>Genomic Encyclopedia of Type Strains, Phase IV (KMG-IV): sequencing the most valuable type-strain genomes for metagenomic binning, comparative biology and taxonomic classification.</title>
        <authorList>
            <person name="Goeker M."/>
        </authorList>
    </citation>
    <scope>NUCLEOTIDE SEQUENCE [LARGE SCALE GENOMIC DNA]</scope>
    <source>
        <strain evidence="7 8">DSM 16326</strain>
    </source>
</reference>
<evidence type="ECO:0000256" key="2">
    <source>
        <dbReference type="ARBA" id="ARBA00022692"/>
    </source>
</evidence>
<evidence type="ECO:0000256" key="5">
    <source>
        <dbReference type="SAM" id="Phobius"/>
    </source>
</evidence>
<evidence type="ECO:0000313" key="7">
    <source>
        <dbReference type="EMBL" id="TDY04213.1"/>
    </source>
</evidence>
<dbReference type="InterPro" id="IPR002645">
    <property type="entry name" value="STAS_dom"/>
</dbReference>
<feature type="transmembrane region" description="Helical" evidence="5">
    <location>
        <begin position="405"/>
        <end position="436"/>
    </location>
</feature>
<keyword evidence="4 5" id="KW-0472">Membrane</keyword>
<dbReference type="NCBIfam" id="NF008660">
    <property type="entry name" value="PRK11660.1"/>
    <property type="match status" value="1"/>
</dbReference>
<dbReference type="Gene3D" id="3.30.750.24">
    <property type="entry name" value="STAS domain"/>
    <property type="match status" value="1"/>
</dbReference>